<keyword evidence="13" id="KW-1185">Reference proteome</keyword>
<accession>A0A8C5E0G9</accession>
<comment type="subcellular location">
    <subcellularLocation>
        <location evidence="1">Nucleus</location>
    </subcellularLocation>
</comment>
<dbReference type="InterPro" id="IPR011333">
    <property type="entry name" value="SKP1/BTB/POZ_sf"/>
</dbReference>
<keyword evidence="5" id="KW-0862">Zinc</keyword>
<dbReference type="PANTHER" id="PTHR46105">
    <property type="entry name" value="AGAP004733-PA"/>
    <property type="match status" value="1"/>
</dbReference>
<dbReference type="GO" id="GO:0000978">
    <property type="term" value="F:RNA polymerase II cis-regulatory region sequence-specific DNA binding"/>
    <property type="evidence" value="ECO:0007669"/>
    <property type="project" value="TreeGrafter"/>
</dbReference>
<evidence type="ECO:0000256" key="10">
    <source>
        <dbReference type="SAM" id="MobiDB-lite"/>
    </source>
</evidence>
<dbReference type="SMART" id="SM00225">
    <property type="entry name" value="BTB"/>
    <property type="match status" value="1"/>
</dbReference>
<keyword evidence="7" id="KW-0238">DNA-binding</keyword>
<keyword evidence="2" id="KW-0479">Metal-binding</keyword>
<dbReference type="Gene3D" id="3.30.710.10">
    <property type="entry name" value="Potassium Channel Kv1.1, Chain A"/>
    <property type="match status" value="1"/>
</dbReference>
<dbReference type="PROSITE" id="PS50097">
    <property type="entry name" value="BTB"/>
    <property type="match status" value="1"/>
</dbReference>
<dbReference type="InterPro" id="IPR050457">
    <property type="entry name" value="ZnFinger_BTB_dom_contain"/>
</dbReference>
<dbReference type="GO" id="GO:0000981">
    <property type="term" value="F:DNA-binding transcription factor activity, RNA polymerase II-specific"/>
    <property type="evidence" value="ECO:0007669"/>
    <property type="project" value="TreeGrafter"/>
</dbReference>
<feature type="domain" description="BTB" evidence="11">
    <location>
        <begin position="48"/>
        <end position="118"/>
    </location>
</feature>
<evidence type="ECO:0000256" key="2">
    <source>
        <dbReference type="ARBA" id="ARBA00022723"/>
    </source>
</evidence>
<evidence type="ECO:0000256" key="7">
    <source>
        <dbReference type="ARBA" id="ARBA00023125"/>
    </source>
</evidence>
<keyword evidence="6" id="KW-0805">Transcription regulation</keyword>
<evidence type="ECO:0000256" key="6">
    <source>
        <dbReference type="ARBA" id="ARBA00023015"/>
    </source>
</evidence>
<evidence type="ECO:0000256" key="9">
    <source>
        <dbReference type="ARBA" id="ARBA00023242"/>
    </source>
</evidence>
<organism evidence="12 13">
    <name type="scientific">Gouania willdenowi</name>
    <name type="common">Blunt-snouted clingfish</name>
    <name type="synonym">Lepadogaster willdenowi</name>
    <dbReference type="NCBI Taxonomy" id="441366"/>
    <lineage>
        <taxon>Eukaryota</taxon>
        <taxon>Metazoa</taxon>
        <taxon>Chordata</taxon>
        <taxon>Craniata</taxon>
        <taxon>Vertebrata</taxon>
        <taxon>Euteleostomi</taxon>
        <taxon>Actinopterygii</taxon>
        <taxon>Neopterygii</taxon>
        <taxon>Teleostei</taxon>
        <taxon>Neoteleostei</taxon>
        <taxon>Acanthomorphata</taxon>
        <taxon>Ovalentaria</taxon>
        <taxon>Blenniimorphae</taxon>
        <taxon>Blenniiformes</taxon>
        <taxon>Gobiesocoidei</taxon>
        <taxon>Gobiesocidae</taxon>
        <taxon>Gobiesocinae</taxon>
        <taxon>Gouania</taxon>
    </lineage>
</organism>
<dbReference type="GO" id="GO:0005634">
    <property type="term" value="C:nucleus"/>
    <property type="evidence" value="ECO:0007669"/>
    <property type="project" value="UniProtKB-SubCell"/>
</dbReference>
<dbReference type="PANTHER" id="PTHR46105:SF5">
    <property type="entry name" value="ZINC FINGER AND BTB DOMAIN-CONTAINING PROTEIN 44 ISOFORM X1"/>
    <property type="match status" value="1"/>
</dbReference>
<dbReference type="Ensembl" id="ENSGWIT00000016138.1">
    <property type="protein sequence ID" value="ENSGWIP00000014610.1"/>
    <property type="gene ID" value="ENSGWIG00000008232.1"/>
</dbReference>
<keyword evidence="4" id="KW-0863">Zinc-finger</keyword>
<name>A0A8C5E0G9_GOUWI</name>
<evidence type="ECO:0000256" key="8">
    <source>
        <dbReference type="ARBA" id="ARBA00023163"/>
    </source>
</evidence>
<feature type="region of interest" description="Disordered" evidence="10">
    <location>
        <begin position="197"/>
        <end position="216"/>
    </location>
</feature>
<evidence type="ECO:0000256" key="4">
    <source>
        <dbReference type="ARBA" id="ARBA00022771"/>
    </source>
</evidence>
<evidence type="ECO:0000313" key="12">
    <source>
        <dbReference type="Ensembl" id="ENSGWIP00000014610.1"/>
    </source>
</evidence>
<evidence type="ECO:0000256" key="3">
    <source>
        <dbReference type="ARBA" id="ARBA00022737"/>
    </source>
</evidence>
<sequence length="295" mass="32157">ANLPPHPIFFISISFYNNLKRYDKCETHPFTVQLLSALRSQRQRGFLCDCTVLVGSARFQAHRAVLASCSPFFNMFYSDSAEGNSTSSCVTLDGDIVTSAAFGLLLDFVYEGVLHLEGSSPVEDILAAASFLHMNGVVRVCKRRIHKRGPLAEADSTRCEQNTALKTAREQRQEDGAQPSVELNQTLTQTQLSAVLRATDRTQSKERPARCSAGGFIKALSPELADTTQPGMDGPPTKAAHGTIRDQAVSFTGAPRLEAEEQKEPSSLEMRQNALFTLTQGCETHFSSGTKDGPV</sequence>
<dbReference type="InterPro" id="IPR000210">
    <property type="entry name" value="BTB/POZ_dom"/>
</dbReference>
<dbReference type="Proteomes" id="UP000694680">
    <property type="component" value="Chromosome 10"/>
</dbReference>
<evidence type="ECO:0000259" key="11">
    <source>
        <dbReference type="PROSITE" id="PS50097"/>
    </source>
</evidence>
<feature type="compositionally biased region" description="Basic and acidic residues" evidence="10">
    <location>
        <begin position="198"/>
        <end position="209"/>
    </location>
</feature>
<keyword evidence="3" id="KW-0677">Repeat</keyword>
<dbReference type="AlphaFoldDB" id="A0A8C5E0G9"/>
<protein>
    <submittedName>
        <fullName evidence="12">Zinc finger and BTB domain containing 3</fullName>
    </submittedName>
</protein>
<dbReference type="SUPFAM" id="SSF54695">
    <property type="entry name" value="POZ domain"/>
    <property type="match status" value="1"/>
</dbReference>
<reference evidence="12" key="1">
    <citation type="submission" date="2020-06" db="EMBL/GenBank/DDBJ databases">
        <authorList>
            <consortium name="Wellcome Sanger Institute Data Sharing"/>
        </authorList>
    </citation>
    <scope>NUCLEOTIDE SEQUENCE [LARGE SCALE GENOMIC DNA]</scope>
</reference>
<evidence type="ECO:0000256" key="5">
    <source>
        <dbReference type="ARBA" id="ARBA00022833"/>
    </source>
</evidence>
<evidence type="ECO:0000313" key="13">
    <source>
        <dbReference type="Proteomes" id="UP000694680"/>
    </source>
</evidence>
<reference evidence="12" key="3">
    <citation type="submission" date="2025-09" db="UniProtKB">
        <authorList>
            <consortium name="Ensembl"/>
        </authorList>
    </citation>
    <scope>IDENTIFICATION</scope>
</reference>
<evidence type="ECO:0000256" key="1">
    <source>
        <dbReference type="ARBA" id="ARBA00004123"/>
    </source>
</evidence>
<dbReference type="GO" id="GO:0008270">
    <property type="term" value="F:zinc ion binding"/>
    <property type="evidence" value="ECO:0007669"/>
    <property type="project" value="UniProtKB-KW"/>
</dbReference>
<proteinExistence type="predicted"/>
<dbReference type="Pfam" id="PF00651">
    <property type="entry name" value="BTB"/>
    <property type="match status" value="1"/>
</dbReference>
<keyword evidence="9" id="KW-0539">Nucleus</keyword>
<keyword evidence="8" id="KW-0804">Transcription</keyword>
<reference evidence="12" key="2">
    <citation type="submission" date="2025-08" db="UniProtKB">
        <authorList>
            <consortium name="Ensembl"/>
        </authorList>
    </citation>
    <scope>IDENTIFICATION</scope>
</reference>